<feature type="domain" description="DUF6570" evidence="1">
    <location>
        <begin position="62"/>
        <end position="198"/>
    </location>
</feature>
<feature type="non-terminal residue" evidence="2">
    <location>
        <position position="219"/>
    </location>
</feature>
<dbReference type="Pfam" id="PF20209">
    <property type="entry name" value="DUF6570"/>
    <property type="match status" value="1"/>
</dbReference>
<sequence>LETLRVTDDHILKHTPRSRFCYIDAYLDGLLLDPKGIRAKDSLCKEVEIYFCLDCYGSLSRAKMPQLALNNHMYRGELPEDLLDLTWVEEMACSLYRTTAHVARLYGTSSSEEDPLQLHGNACAHPMDMFRNAKQLPWSPSDLNDLISIIFVGPRQLNQKDLRKLAPYYFVRRSKIRSMLKHCSKSNRLYHGMPDPDENILSLFPEEGLLPGLAERIVY</sequence>
<accession>A0A6A4GYB8</accession>
<dbReference type="InterPro" id="IPR046700">
    <property type="entry name" value="DUF6570"/>
</dbReference>
<name>A0A6A4GYB8_9AGAR</name>
<feature type="non-terminal residue" evidence="2">
    <location>
        <position position="1"/>
    </location>
</feature>
<gene>
    <name evidence="2" type="ORF">BT96DRAFT_743644</name>
</gene>
<dbReference type="Proteomes" id="UP000799118">
    <property type="component" value="Unassembled WGS sequence"/>
</dbReference>
<protein>
    <recommendedName>
        <fullName evidence="1">DUF6570 domain-containing protein</fullName>
    </recommendedName>
</protein>
<dbReference type="EMBL" id="ML769657">
    <property type="protein sequence ID" value="KAE9390456.1"/>
    <property type="molecule type" value="Genomic_DNA"/>
</dbReference>
<proteinExistence type="predicted"/>
<evidence type="ECO:0000259" key="1">
    <source>
        <dbReference type="Pfam" id="PF20209"/>
    </source>
</evidence>
<evidence type="ECO:0000313" key="2">
    <source>
        <dbReference type="EMBL" id="KAE9390456.1"/>
    </source>
</evidence>
<dbReference type="AlphaFoldDB" id="A0A6A4GYB8"/>
<reference evidence="2" key="1">
    <citation type="journal article" date="2019" name="Environ. Microbiol.">
        <title>Fungal ecological strategies reflected in gene transcription - a case study of two litter decomposers.</title>
        <authorList>
            <person name="Barbi F."/>
            <person name="Kohler A."/>
            <person name="Barry K."/>
            <person name="Baskaran P."/>
            <person name="Daum C."/>
            <person name="Fauchery L."/>
            <person name="Ihrmark K."/>
            <person name="Kuo A."/>
            <person name="LaButti K."/>
            <person name="Lipzen A."/>
            <person name="Morin E."/>
            <person name="Grigoriev I.V."/>
            <person name="Henrissat B."/>
            <person name="Lindahl B."/>
            <person name="Martin F."/>
        </authorList>
    </citation>
    <scope>NUCLEOTIDE SEQUENCE</scope>
    <source>
        <strain evidence="2">JB14</strain>
    </source>
</reference>
<evidence type="ECO:0000313" key="3">
    <source>
        <dbReference type="Proteomes" id="UP000799118"/>
    </source>
</evidence>
<organism evidence="2 3">
    <name type="scientific">Gymnopus androsaceus JB14</name>
    <dbReference type="NCBI Taxonomy" id="1447944"/>
    <lineage>
        <taxon>Eukaryota</taxon>
        <taxon>Fungi</taxon>
        <taxon>Dikarya</taxon>
        <taxon>Basidiomycota</taxon>
        <taxon>Agaricomycotina</taxon>
        <taxon>Agaricomycetes</taxon>
        <taxon>Agaricomycetidae</taxon>
        <taxon>Agaricales</taxon>
        <taxon>Marasmiineae</taxon>
        <taxon>Omphalotaceae</taxon>
        <taxon>Gymnopus</taxon>
    </lineage>
</organism>
<keyword evidence="3" id="KW-1185">Reference proteome</keyword>
<dbReference type="OrthoDB" id="3257061at2759"/>